<evidence type="ECO:0000313" key="6">
    <source>
        <dbReference type="EMBL" id="MCP2169978.1"/>
    </source>
</evidence>
<keyword evidence="3" id="KW-0238">DNA-binding</keyword>
<proteinExistence type="inferred from homology"/>
<dbReference type="RefSeq" id="WP_253779596.1">
    <property type="nucleotide sequence ID" value="NZ_JAMTCK010000022.1"/>
</dbReference>
<keyword evidence="2" id="KW-0805">Transcription regulation</keyword>
<dbReference type="InterPro" id="IPR036388">
    <property type="entry name" value="WH-like_DNA-bd_sf"/>
</dbReference>
<dbReference type="FunFam" id="1.10.10.10:FF:000001">
    <property type="entry name" value="LysR family transcriptional regulator"/>
    <property type="match status" value="1"/>
</dbReference>
<protein>
    <submittedName>
        <fullName evidence="6">ModE molybdate transport repressor domain-containing protein</fullName>
    </submittedName>
</protein>
<dbReference type="GO" id="GO:0032993">
    <property type="term" value="C:protein-DNA complex"/>
    <property type="evidence" value="ECO:0007669"/>
    <property type="project" value="TreeGrafter"/>
</dbReference>
<dbReference type="PANTHER" id="PTHR30346:SF29">
    <property type="entry name" value="LYSR SUBSTRATE-BINDING"/>
    <property type="match status" value="1"/>
</dbReference>
<evidence type="ECO:0000256" key="1">
    <source>
        <dbReference type="ARBA" id="ARBA00009437"/>
    </source>
</evidence>
<evidence type="ECO:0000256" key="3">
    <source>
        <dbReference type="ARBA" id="ARBA00023125"/>
    </source>
</evidence>
<dbReference type="Pfam" id="PF03466">
    <property type="entry name" value="LysR_substrate"/>
    <property type="match status" value="1"/>
</dbReference>
<comment type="similarity">
    <text evidence="1">Belongs to the LysR transcriptional regulatory family.</text>
</comment>
<feature type="domain" description="HTH lysR-type" evidence="5">
    <location>
        <begin position="3"/>
        <end position="60"/>
    </location>
</feature>
<dbReference type="AlphaFoldDB" id="A0AAE3GPU8"/>
<dbReference type="CDD" id="cd08423">
    <property type="entry name" value="PBP2_LTTR_like_6"/>
    <property type="match status" value="1"/>
</dbReference>
<dbReference type="SUPFAM" id="SSF53850">
    <property type="entry name" value="Periplasmic binding protein-like II"/>
    <property type="match status" value="1"/>
</dbReference>
<dbReference type="InterPro" id="IPR036390">
    <property type="entry name" value="WH_DNA-bd_sf"/>
</dbReference>
<dbReference type="InterPro" id="IPR005119">
    <property type="entry name" value="LysR_subst-bd"/>
</dbReference>
<dbReference type="EMBL" id="JAMTCK010000022">
    <property type="protein sequence ID" value="MCP2169978.1"/>
    <property type="molecule type" value="Genomic_DNA"/>
</dbReference>
<dbReference type="Pfam" id="PF00126">
    <property type="entry name" value="HTH_1"/>
    <property type="match status" value="1"/>
</dbReference>
<dbReference type="SUPFAM" id="SSF46785">
    <property type="entry name" value="Winged helix' DNA-binding domain"/>
    <property type="match status" value="1"/>
</dbReference>
<keyword evidence="4" id="KW-0804">Transcription</keyword>
<comment type="caution">
    <text evidence="6">The sequence shown here is derived from an EMBL/GenBank/DDBJ whole genome shotgun (WGS) entry which is preliminary data.</text>
</comment>
<keyword evidence="7" id="KW-1185">Reference proteome</keyword>
<dbReference type="InterPro" id="IPR000847">
    <property type="entry name" value="LysR_HTH_N"/>
</dbReference>
<evidence type="ECO:0000256" key="2">
    <source>
        <dbReference type="ARBA" id="ARBA00023015"/>
    </source>
</evidence>
<sequence length="314" mass="32444">MTIDANRLRVLVEIAHAGSIAAAAQRMSFTASALSQQVAKLERELGGQLLERHPGGVRLTPAGQALVGHGEVVLGELRAAEHAVRAVLGAAPQTLAIGAFATAAKVLLPDALAAFRRDHPRARLSLLDLEPPAGYGLVTSGDLDLLITHRYPGMPLPGLGGLHRHRLLADPLRLVLPATHPAARRSARPRLAELAGEDWISGGHGVPNRVCLTTLAGRAGFEPAVAYETGDYEVTLALLTAGLGIALVPASVLTAANTHGLAVRALAGASPARQIHLVHRRRPTALAAAMAGLLHRVAGAVAARSGPPDADGLS</sequence>
<dbReference type="PROSITE" id="PS50931">
    <property type="entry name" value="HTH_LYSR"/>
    <property type="match status" value="1"/>
</dbReference>
<reference evidence="6" key="1">
    <citation type="submission" date="2022-06" db="EMBL/GenBank/DDBJ databases">
        <title>Genomic Encyclopedia of Archaeal and Bacterial Type Strains, Phase II (KMG-II): from individual species to whole genera.</title>
        <authorList>
            <person name="Goeker M."/>
        </authorList>
    </citation>
    <scope>NUCLEOTIDE SEQUENCE</scope>
    <source>
        <strain evidence="6">DSM 43935</strain>
    </source>
</reference>
<name>A0AAE3GPU8_9PSEU</name>
<organism evidence="6 7">
    <name type="scientific">Goodfellowiella coeruleoviolacea</name>
    <dbReference type="NCBI Taxonomy" id="334858"/>
    <lineage>
        <taxon>Bacteria</taxon>
        <taxon>Bacillati</taxon>
        <taxon>Actinomycetota</taxon>
        <taxon>Actinomycetes</taxon>
        <taxon>Pseudonocardiales</taxon>
        <taxon>Pseudonocardiaceae</taxon>
        <taxon>Goodfellowiella</taxon>
    </lineage>
</organism>
<evidence type="ECO:0000256" key="4">
    <source>
        <dbReference type="ARBA" id="ARBA00023163"/>
    </source>
</evidence>
<evidence type="ECO:0000259" key="5">
    <source>
        <dbReference type="PROSITE" id="PS50931"/>
    </source>
</evidence>
<dbReference type="Proteomes" id="UP001206128">
    <property type="component" value="Unassembled WGS sequence"/>
</dbReference>
<dbReference type="Gene3D" id="3.40.190.10">
    <property type="entry name" value="Periplasmic binding protein-like II"/>
    <property type="match status" value="2"/>
</dbReference>
<dbReference type="Gene3D" id="1.10.10.10">
    <property type="entry name" value="Winged helix-like DNA-binding domain superfamily/Winged helix DNA-binding domain"/>
    <property type="match status" value="1"/>
</dbReference>
<evidence type="ECO:0000313" key="7">
    <source>
        <dbReference type="Proteomes" id="UP001206128"/>
    </source>
</evidence>
<dbReference type="PANTHER" id="PTHR30346">
    <property type="entry name" value="TRANSCRIPTIONAL DUAL REGULATOR HCAR-RELATED"/>
    <property type="match status" value="1"/>
</dbReference>
<dbReference type="GO" id="GO:0003700">
    <property type="term" value="F:DNA-binding transcription factor activity"/>
    <property type="evidence" value="ECO:0007669"/>
    <property type="project" value="InterPro"/>
</dbReference>
<accession>A0AAE3GPU8</accession>
<dbReference type="GO" id="GO:0003677">
    <property type="term" value="F:DNA binding"/>
    <property type="evidence" value="ECO:0007669"/>
    <property type="project" value="UniProtKB-KW"/>
</dbReference>
<gene>
    <name evidence="6" type="ORF">LX83_006864</name>
</gene>